<accession>A0A915LA21</accession>
<evidence type="ECO:0000313" key="2">
    <source>
        <dbReference type="WBParaSite" id="nRc.2.0.1.t47248-RA"/>
    </source>
</evidence>
<dbReference type="AlphaFoldDB" id="A0A915LA21"/>
<evidence type="ECO:0000313" key="1">
    <source>
        <dbReference type="Proteomes" id="UP000887565"/>
    </source>
</evidence>
<reference evidence="2" key="1">
    <citation type="submission" date="2022-11" db="UniProtKB">
        <authorList>
            <consortium name="WormBaseParasite"/>
        </authorList>
    </citation>
    <scope>IDENTIFICATION</scope>
</reference>
<proteinExistence type="predicted"/>
<dbReference type="WBParaSite" id="nRc.2.0.1.t47248-RA">
    <property type="protein sequence ID" value="nRc.2.0.1.t47248-RA"/>
    <property type="gene ID" value="nRc.2.0.1.g47248"/>
</dbReference>
<name>A0A915LA21_ROMCU</name>
<protein>
    <submittedName>
        <fullName evidence="2">Uncharacterized protein</fullName>
    </submittedName>
</protein>
<organism evidence="1 2">
    <name type="scientific">Romanomermis culicivorax</name>
    <name type="common">Nematode worm</name>
    <dbReference type="NCBI Taxonomy" id="13658"/>
    <lineage>
        <taxon>Eukaryota</taxon>
        <taxon>Metazoa</taxon>
        <taxon>Ecdysozoa</taxon>
        <taxon>Nematoda</taxon>
        <taxon>Enoplea</taxon>
        <taxon>Dorylaimia</taxon>
        <taxon>Mermithida</taxon>
        <taxon>Mermithoidea</taxon>
        <taxon>Mermithidae</taxon>
        <taxon>Romanomermis</taxon>
    </lineage>
</organism>
<dbReference type="Proteomes" id="UP000887565">
    <property type="component" value="Unplaced"/>
</dbReference>
<sequence>MVEKLMLAMVMQKFACCRKALVVVPRLAFDFRAATNVKIAADWHRYRYFQQFTADLQLTSDGMKNMKLIP</sequence>
<keyword evidence="1" id="KW-1185">Reference proteome</keyword>